<protein>
    <recommendedName>
        <fullName evidence="1">HDOD domain-containing protein</fullName>
    </recommendedName>
</protein>
<dbReference type="AlphaFoldDB" id="A0AA37SBG3"/>
<name>A0AA37SBG3_9GAMM</name>
<dbReference type="PROSITE" id="PS51833">
    <property type="entry name" value="HDOD"/>
    <property type="match status" value="1"/>
</dbReference>
<proteinExistence type="predicted"/>
<organism evidence="2 3">
    <name type="scientific">Litoribrevibacter albus</name>
    <dbReference type="NCBI Taxonomy" id="1473156"/>
    <lineage>
        <taxon>Bacteria</taxon>
        <taxon>Pseudomonadati</taxon>
        <taxon>Pseudomonadota</taxon>
        <taxon>Gammaproteobacteria</taxon>
        <taxon>Oceanospirillales</taxon>
        <taxon>Oceanospirillaceae</taxon>
        <taxon>Litoribrevibacter</taxon>
    </lineage>
</organism>
<dbReference type="RefSeq" id="WP_284383243.1">
    <property type="nucleotide sequence ID" value="NZ_BSNM01000016.1"/>
</dbReference>
<reference evidence="2" key="1">
    <citation type="journal article" date="2014" name="Int. J. Syst. Evol. Microbiol.">
        <title>Complete genome sequence of Corynebacterium casei LMG S-19264T (=DSM 44701T), isolated from a smear-ripened cheese.</title>
        <authorList>
            <consortium name="US DOE Joint Genome Institute (JGI-PGF)"/>
            <person name="Walter F."/>
            <person name="Albersmeier A."/>
            <person name="Kalinowski J."/>
            <person name="Ruckert C."/>
        </authorList>
    </citation>
    <scope>NUCLEOTIDE SEQUENCE</scope>
    <source>
        <strain evidence="2">NBRC 110071</strain>
    </source>
</reference>
<evidence type="ECO:0000313" key="2">
    <source>
        <dbReference type="EMBL" id="GLQ33037.1"/>
    </source>
</evidence>
<sequence>MWSLDHHYKIYKDLLNGRAQLPSLSNHFSSIQNELAKYAQSGSINHPSIIDKLSADPDLCQLLINAANFDRYYGASALSTIDQALTTLSDQQVSEYISMFAIRNIVLSDNLPAHHTIRQLWEESLQISSICAALFARLSKYNHVPLQPSLLSGLVYHLGTILLINSFRNKGLAVPGIKEANNIPSPLASNIASLAAIQWRLHPSVCECALQRSYYQEVNRQPFGMVDIFHMAVTHYQNTTKQNPNVVALKDSLPFIKAIKEKLIREEANHFVQMIDGHALVIYRGLAPLINKFPISSFSNNYSAPYHQFG</sequence>
<dbReference type="SUPFAM" id="SSF109604">
    <property type="entry name" value="HD-domain/PDEase-like"/>
    <property type="match status" value="1"/>
</dbReference>
<evidence type="ECO:0000313" key="3">
    <source>
        <dbReference type="Proteomes" id="UP001161389"/>
    </source>
</evidence>
<feature type="domain" description="HDOD" evidence="1">
    <location>
        <begin position="21"/>
        <end position="215"/>
    </location>
</feature>
<keyword evidence="3" id="KW-1185">Reference proteome</keyword>
<dbReference type="InterPro" id="IPR013976">
    <property type="entry name" value="HDOD"/>
</dbReference>
<dbReference type="Pfam" id="PF08668">
    <property type="entry name" value="HDOD"/>
    <property type="match status" value="1"/>
</dbReference>
<dbReference type="Proteomes" id="UP001161389">
    <property type="component" value="Unassembled WGS sequence"/>
</dbReference>
<reference evidence="2" key="2">
    <citation type="submission" date="2023-01" db="EMBL/GenBank/DDBJ databases">
        <title>Draft genome sequence of Litoribrevibacter albus strain NBRC 110071.</title>
        <authorList>
            <person name="Sun Q."/>
            <person name="Mori K."/>
        </authorList>
    </citation>
    <scope>NUCLEOTIDE SEQUENCE</scope>
    <source>
        <strain evidence="2">NBRC 110071</strain>
    </source>
</reference>
<dbReference type="Gene3D" id="1.10.3210.10">
    <property type="entry name" value="Hypothetical protein af1432"/>
    <property type="match status" value="1"/>
</dbReference>
<comment type="caution">
    <text evidence="2">The sequence shown here is derived from an EMBL/GenBank/DDBJ whole genome shotgun (WGS) entry which is preliminary data.</text>
</comment>
<gene>
    <name evidence="2" type="ORF">GCM10007876_35160</name>
</gene>
<evidence type="ECO:0000259" key="1">
    <source>
        <dbReference type="PROSITE" id="PS51833"/>
    </source>
</evidence>
<accession>A0AA37SBG3</accession>
<dbReference type="EMBL" id="BSNM01000016">
    <property type="protein sequence ID" value="GLQ33037.1"/>
    <property type="molecule type" value="Genomic_DNA"/>
</dbReference>